<dbReference type="InterPro" id="IPR002469">
    <property type="entry name" value="Peptidase_S9B_N"/>
</dbReference>
<proteinExistence type="predicted"/>
<evidence type="ECO:0000313" key="4">
    <source>
        <dbReference type="Proteomes" id="UP001153714"/>
    </source>
</evidence>
<dbReference type="InterPro" id="IPR050278">
    <property type="entry name" value="Serine_Prot_S9B/DPPIV"/>
</dbReference>
<dbReference type="EMBL" id="OU893336">
    <property type="protein sequence ID" value="CAG9792607.1"/>
    <property type="molecule type" value="Genomic_DNA"/>
</dbReference>
<reference evidence="3" key="2">
    <citation type="submission" date="2022-10" db="EMBL/GenBank/DDBJ databases">
        <authorList>
            <consortium name="ENA_rothamsted_submissions"/>
            <consortium name="culmorum"/>
            <person name="King R."/>
        </authorList>
    </citation>
    <scope>NUCLEOTIDE SEQUENCE</scope>
</reference>
<dbReference type="PANTHER" id="PTHR11731">
    <property type="entry name" value="PROTEASE FAMILY S9B,C DIPEPTIDYL-PEPTIDASE IV-RELATED"/>
    <property type="match status" value="1"/>
</dbReference>
<reference evidence="3" key="1">
    <citation type="submission" date="2021-12" db="EMBL/GenBank/DDBJ databases">
        <authorList>
            <person name="King R."/>
        </authorList>
    </citation>
    <scope>NUCLEOTIDE SEQUENCE</scope>
</reference>
<dbReference type="Proteomes" id="UP001153714">
    <property type="component" value="Chromosome 5"/>
</dbReference>
<gene>
    <name evidence="3" type="ORF">DIATSA_LOCUS10123</name>
</gene>
<organism evidence="3 4">
    <name type="scientific">Diatraea saccharalis</name>
    <name type="common">sugarcane borer</name>
    <dbReference type="NCBI Taxonomy" id="40085"/>
    <lineage>
        <taxon>Eukaryota</taxon>
        <taxon>Metazoa</taxon>
        <taxon>Ecdysozoa</taxon>
        <taxon>Arthropoda</taxon>
        <taxon>Hexapoda</taxon>
        <taxon>Insecta</taxon>
        <taxon>Pterygota</taxon>
        <taxon>Neoptera</taxon>
        <taxon>Endopterygota</taxon>
        <taxon>Lepidoptera</taxon>
        <taxon>Glossata</taxon>
        <taxon>Ditrysia</taxon>
        <taxon>Pyraloidea</taxon>
        <taxon>Crambidae</taxon>
        <taxon>Crambinae</taxon>
        <taxon>Diatraea</taxon>
    </lineage>
</organism>
<dbReference type="GO" id="GO:0006508">
    <property type="term" value="P:proteolysis"/>
    <property type="evidence" value="ECO:0007669"/>
    <property type="project" value="InterPro"/>
</dbReference>
<evidence type="ECO:0000259" key="2">
    <source>
        <dbReference type="Pfam" id="PF00930"/>
    </source>
</evidence>
<feature type="compositionally biased region" description="Low complexity" evidence="1">
    <location>
        <begin position="84"/>
        <end position="97"/>
    </location>
</feature>
<accession>A0A9N9RAD9</accession>
<dbReference type="GO" id="GO:0005886">
    <property type="term" value="C:plasma membrane"/>
    <property type="evidence" value="ECO:0007669"/>
    <property type="project" value="TreeGrafter"/>
</dbReference>
<dbReference type="AlphaFoldDB" id="A0A9N9RAD9"/>
<name>A0A9N9RAD9_9NEOP</name>
<evidence type="ECO:0000313" key="3">
    <source>
        <dbReference type="EMBL" id="CAG9792607.1"/>
    </source>
</evidence>
<feature type="domain" description="Dipeptidylpeptidase IV N-terminal" evidence="2">
    <location>
        <begin position="10"/>
        <end position="73"/>
    </location>
</feature>
<protein>
    <recommendedName>
        <fullName evidence="2">Dipeptidylpeptidase IV N-terminal domain-containing protein</fullName>
    </recommendedName>
</protein>
<dbReference type="Pfam" id="PF00930">
    <property type="entry name" value="DPPIV_N"/>
    <property type="match status" value="1"/>
</dbReference>
<feature type="region of interest" description="Disordered" evidence="1">
    <location>
        <begin position="197"/>
        <end position="222"/>
    </location>
</feature>
<sequence length="240" mass="25893">MPVADAGGTWRHAVRLTADSRSTLTQGNFEITSLLAWDDRRKFLYVMGTGMEWGGAGSRHLYRVSVPGDPAAWPAPPACLTCPRAAAPDGPDATDAPPDMEDENSTSSLPWWPTSTVLPHVSDENDSLPTECLYNRIMFSKNYSYYVQECLGPGAPAARSCAPAPSTRTRCIQTRVMTSSAPPCTCTGRWSSSLTSVSGPSRWPTGTRGAWEDCSPSGTRGRRDALATTFNISSRVINSK</sequence>
<feature type="region of interest" description="Disordered" evidence="1">
    <location>
        <begin position="84"/>
        <end position="111"/>
    </location>
</feature>
<dbReference type="Gene3D" id="2.140.10.30">
    <property type="entry name" value="Dipeptidylpeptidase IV, N-terminal domain"/>
    <property type="match status" value="1"/>
</dbReference>
<dbReference type="OrthoDB" id="16520at2759"/>
<dbReference type="PANTHER" id="PTHR11731:SF135">
    <property type="entry name" value="INACTIVE DIPEPTIDYL PEPTIDASE 10-LIKE PROTEIN"/>
    <property type="match status" value="1"/>
</dbReference>
<evidence type="ECO:0000256" key="1">
    <source>
        <dbReference type="SAM" id="MobiDB-lite"/>
    </source>
</evidence>
<keyword evidence="4" id="KW-1185">Reference proteome</keyword>
<dbReference type="SUPFAM" id="SSF82171">
    <property type="entry name" value="DPP6 N-terminal domain-like"/>
    <property type="match status" value="1"/>
</dbReference>